<dbReference type="PANTHER" id="PTHR43820:SF2">
    <property type="entry name" value="ABC TRANSPORTER ATP-BINDING PROTEIN"/>
    <property type="match status" value="1"/>
</dbReference>
<reference evidence="8 9" key="1">
    <citation type="submission" date="2018-06" db="EMBL/GenBank/DDBJ databases">
        <title>Genomic Encyclopedia of Type Strains, Phase IV (KMG-IV): sequencing the most valuable type-strain genomes for metagenomic binning, comparative biology and taxonomic classification.</title>
        <authorList>
            <person name="Goeker M."/>
        </authorList>
    </citation>
    <scope>NUCLEOTIDE SEQUENCE [LARGE SCALE GENOMIC DNA]</scope>
    <source>
        <strain evidence="8 9">DSM 25520</strain>
    </source>
</reference>
<keyword evidence="3" id="KW-1003">Cell membrane</keyword>
<dbReference type="Pfam" id="PF00005">
    <property type="entry name" value="ABC_tran"/>
    <property type="match status" value="1"/>
</dbReference>
<evidence type="ECO:0000256" key="5">
    <source>
        <dbReference type="ARBA" id="ARBA00022840"/>
    </source>
</evidence>
<dbReference type="GO" id="GO:0016887">
    <property type="term" value="F:ATP hydrolysis activity"/>
    <property type="evidence" value="ECO:0007669"/>
    <property type="project" value="InterPro"/>
</dbReference>
<dbReference type="EMBL" id="QNRQ01000006">
    <property type="protein sequence ID" value="RBP38860.1"/>
    <property type="molecule type" value="Genomic_DNA"/>
</dbReference>
<keyword evidence="5 8" id="KW-0067">ATP-binding</keyword>
<sequence>MSIHDSSSPLLTVSQLNAWYGAAHILFDVDLEVRRGEVVALMGRNGAGKSTTFKSIMGLMSKWKGDVQFMGQNLTGRQPYEIARAGLGFVPEDRRVFGDLTVTENLEVGRQPARKWPDGTEALVWTPEDLYSLFPNLGAMQDRPGGQMSGGEQQMLTVARTLMGNPYLVLLDEPSEGVAPVIVEQMVHMILALKKQGVSILLSEQNVHFAALVSDRVYVLEKGQIRYTGSMQELAANEEVQRSYLTV</sequence>
<dbReference type="GO" id="GO:0015658">
    <property type="term" value="F:branched-chain amino acid transmembrane transporter activity"/>
    <property type="evidence" value="ECO:0007669"/>
    <property type="project" value="TreeGrafter"/>
</dbReference>
<comment type="caution">
    <text evidence="8">The sequence shown here is derived from an EMBL/GenBank/DDBJ whole genome shotgun (WGS) entry which is preliminary data.</text>
</comment>
<organism evidence="8 9">
    <name type="scientific">Eoetvoesiella caeni</name>
    <dbReference type="NCBI Taxonomy" id="645616"/>
    <lineage>
        <taxon>Bacteria</taxon>
        <taxon>Pseudomonadati</taxon>
        <taxon>Pseudomonadota</taxon>
        <taxon>Betaproteobacteria</taxon>
        <taxon>Burkholderiales</taxon>
        <taxon>Alcaligenaceae</taxon>
        <taxon>Eoetvoesiella</taxon>
    </lineage>
</organism>
<dbReference type="InterPro" id="IPR052156">
    <property type="entry name" value="BCAA_Transport_ATP-bd_LivF"/>
</dbReference>
<dbReference type="Proteomes" id="UP000253628">
    <property type="component" value="Unassembled WGS sequence"/>
</dbReference>
<dbReference type="InterPro" id="IPR003439">
    <property type="entry name" value="ABC_transporter-like_ATP-bd"/>
</dbReference>
<comment type="similarity">
    <text evidence="1">Belongs to the ABC transporter superfamily.</text>
</comment>
<dbReference type="PROSITE" id="PS50893">
    <property type="entry name" value="ABC_TRANSPORTER_2"/>
    <property type="match status" value="1"/>
</dbReference>
<evidence type="ECO:0000313" key="9">
    <source>
        <dbReference type="Proteomes" id="UP000253628"/>
    </source>
</evidence>
<gene>
    <name evidence="8" type="ORF">DFR37_106154</name>
</gene>
<evidence type="ECO:0000256" key="2">
    <source>
        <dbReference type="ARBA" id="ARBA00022448"/>
    </source>
</evidence>
<evidence type="ECO:0000256" key="1">
    <source>
        <dbReference type="ARBA" id="ARBA00005417"/>
    </source>
</evidence>
<dbReference type="PANTHER" id="PTHR43820">
    <property type="entry name" value="HIGH-AFFINITY BRANCHED-CHAIN AMINO ACID TRANSPORT ATP-BINDING PROTEIN LIVF"/>
    <property type="match status" value="1"/>
</dbReference>
<evidence type="ECO:0000256" key="6">
    <source>
        <dbReference type="ARBA" id="ARBA00022970"/>
    </source>
</evidence>
<keyword evidence="3" id="KW-0472">Membrane</keyword>
<dbReference type="GO" id="GO:0015807">
    <property type="term" value="P:L-amino acid transport"/>
    <property type="evidence" value="ECO:0007669"/>
    <property type="project" value="TreeGrafter"/>
</dbReference>
<dbReference type="GO" id="GO:0005524">
    <property type="term" value="F:ATP binding"/>
    <property type="evidence" value="ECO:0007669"/>
    <property type="project" value="UniProtKB-KW"/>
</dbReference>
<dbReference type="RefSeq" id="WP_113933698.1">
    <property type="nucleotide sequence ID" value="NZ_JACCEU010000007.1"/>
</dbReference>
<dbReference type="PROSITE" id="PS00211">
    <property type="entry name" value="ABC_TRANSPORTER_1"/>
    <property type="match status" value="1"/>
</dbReference>
<dbReference type="InterPro" id="IPR017871">
    <property type="entry name" value="ABC_transporter-like_CS"/>
</dbReference>
<evidence type="ECO:0000259" key="7">
    <source>
        <dbReference type="PROSITE" id="PS50893"/>
    </source>
</evidence>
<dbReference type="InterPro" id="IPR027417">
    <property type="entry name" value="P-loop_NTPase"/>
</dbReference>
<dbReference type="CDD" id="cd03224">
    <property type="entry name" value="ABC_TM1139_LivF_branched"/>
    <property type="match status" value="1"/>
</dbReference>
<accession>A0A366H9D4</accession>
<dbReference type="SMART" id="SM00382">
    <property type="entry name" value="AAA"/>
    <property type="match status" value="1"/>
</dbReference>
<proteinExistence type="inferred from homology"/>
<keyword evidence="4" id="KW-0547">Nucleotide-binding</keyword>
<feature type="domain" description="ABC transporter" evidence="7">
    <location>
        <begin position="11"/>
        <end position="247"/>
    </location>
</feature>
<dbReference type="AlphaFoldDB" id="A0A366H9D4"/>
<dbReference type="Gene3D" id="3.40.50.300">
    <property type="entry name" value="P-loop containing nucleotide triphosphate hydrolases"/>
    <property type="match status" value="1"/>
</dbReference>
<keyword evidence="6" id="KW-0029">Amino-acid transport</keyword>
<evidence type="ECO:0000256" key="3">
    <source>
        <dbReference type="ARBA" id="ARBA00022475"/>
    </source>
</evidence>
<name>A0A366H9D4_9BURK</name>
<keyword evidence="2" id="KW-0813">Transport</keyword>
<keyword evidence="9" id="KW-1185">Reference proteome</keyword>
<dbReference type="InterPro" id="IPR003593">
    <property type="entry name" value="AAA+_ATPase"/>
</dbReference>
<evidence type="ECO:0000256" key="4">
    <source>
        <dbReference type="ARBA" id="ARBA00022741"/>
    </source>
</evidence>
<dbReference type="SUPFAM" id="SSF52540">
    <property type="entry name" value="P-loop containing nucleoside triphosphate hydrolases"/>
    <property type="match status" value="1"/>
</dbReference>
<dbReference type="OrthoDB" id="9776369at2"/>
<evidence type="ECO:0000313" key="8">
    <source>
        <dbReference type="EMBL" id="RBP38860.1"/>
    </source>
</evidence>
<protein>
    <submittedName>
        <fullName evidence="8">Amino acid/amide ABC transporter ATP-binding protein 2 (HAAT family)</fullName>
    </submittedName>
</protein>